<sequence length="161" mass="17195">MSQLPTSVAVAATMTDDGPVGMVVGTFCSISLDPPLVGFFGDTASGTFPTLRGASSVAFSVLSDHARSVCAAFSRPIAERFVKVQWHLSERGNPVIDDAALTVEGTTHAVTSIGDHDLVSVHVDDVRMHPAYRPMIFHGRQLLGLDPHRLNGTLARLAWTD</sequence>
<dbReference type="GO" id="GO:0010181">
    <property type="term" value="F:FMN binding"/>
    <property type="evidence" value="ECO:0007669"/>
    <property type="project" value="InterPro"/>
</dbReference>
<dbReference type="AlphaFoldDB" id="A0A7L4YP48"/>
<reference evidence="4 5" key="1">
    <citation type="journal article" date="2018" name="Int. J. Syst. Evol. Microbiol.">
        <title>Epidermidibacterium keratini gen. nov., sp. nov., a member of the family Sporichthyaceae, isolated from keratin epidermis.</title>
        <authorList>
            <person name="Lee D.G."/>
            <person name="Trujillo M.E."/>
            <person name="Kang S."/>
            <person name="Nam J.J."/>
            <person name="Kim Y.J."/>
        </authorList>
    </citation>
    <scope>NUCLEOTIDE SEQUENCE [LARGE SCALE GENOMIC DNA]</scope>
    <source>
        <strain evidence="4 5">EPI-7</strain>
    </source>
</reference>
<dbReference type="PANTHER" id="PTHR30466">
    <property type="entry name" value="FLAVIN REDUCTASE"/>
    <property type="match status" value="1"/>
</dbReference>
<evidence type="ECO:0000313" key="4">
    <source>
        <dbReference type="EMBL" id="QHC00848.1"/>
    </source>
</evidence>
<evidence type="ECO:0000256" key="2">
    <source>
        <dbReference type="ARBA" id="ARBA00023002"/>
    </source>
</evidence>
<dbReference type="InParanoid" id="A0A7L4YP48"/>
<gene>
    <name evidence="4" type="ORF">EK0264_11515</name>
</gene>
<dbReference type="OrthoDB" id="3176898at2"/>
<keyword evidence="2" id="KW-0560">Oxidoreductase</keyword>
<evidence type="ECO:0000256" key="1">
    <source>
        <dbReference type="ARBA" id="ARBA00008898"/>
    </source>
</evidence>
<comment type="similarity">
    <text evidence="1">Belongs to the non-flavoprotein flavin reductase family.</text>
</comment>
<dbReference type="Pfam" id="PF01613">
    <property type="entry name" value="Flavin_Reduct"/>
    <property type="match status" value="1"/>
</dbReference>
<dbReference type="InterPro" id="IPR012349">
    <property type="entry name" value="Split_barrel_FMN-bd"/>
</dbReference>
<dbReference type="KEGG" id="eke:EK0264_11515"/>
<dbReference type="GO" id="GO:0042602">
    <property type="term" value="F:riboflavin reductase (NADPH) activity"/>
    <property type="evidence" value="ECO:0007669"/>
    <property type="project" value="TreeGrafter"/>
</dbReference>
<keyword evidence="5" id="KW-1185">Reference proteome</keyword>
<name>A0A7L4YP48_9ACTN</name>
<organism evidence="4 5">
    <name type="scientific">Epidermidibacterium keratini</name>
    <dbReference type="NCBI Taxonomy" id="1891644"/>
    <lineage>
        <taxon>Bacteria</taxon>
        <taxon>Bacillati</taxon>
        <taxon>Actinomycetota</taxon>
        <taxon>Actinomycetes</taxon>
        <taxon>Sporichthyales</taxon>
        <taxon>Sporichthyaceae</taxon>
        <taxon>Epidermidibacterium</taxon>
    </lineage>
</organism>
<proteinExistence type="inferred from homology"/>
<dbReference type="Proteomes" id="UP000463857">
    <property type="component" value="Chromosome"/>
</dbReference>
<dbReference type="Gene3D" id="2.30.110.10">
    <property type="entry name" value="Electron Transport, Fmn-binding Protein, Chain A"/>
    <property type="match status" value="1"/>
</dbReference>
<evidence type="ECO:0000259" key="3">
    <source>
        <dbReference type="SMART" id="SM00903"/>
    </source>
</evidence>
<dbReference type="InterPro" id="IPR050268">
    <property type="entry name" value="NADH-dep_flavin_reductase"/>
</dbReference>
<dbReference type="SMART" id="SM00903">
    <property type="entry name" value="Flavin_Reduct"/>
    <property type="match status" value="1"/>
</dbReference>
<feature type="domain" description="Flavin reductase like" evidence="3">
    <location>
        <begin position="1"/>
        <end position="144"/>
    </location>
</feature>
<evidence type="ECO:0000313" key="5">
    <source>
        <dbReference type="Proteomes" id="UP000463857"/>
    </source>
</evidence>
<dbReference type="EMBL" id="CP047156">
    <property type="protein sequence ID" value="QHC00848.1"/>
    <property type="molecule type" value="Genomic_DNA"/>
</dbReference>
<protein>
    <submittedName>
        <fullName evidence="4">Flavin reductase</fullName>
    </submittedName>
</protein>
<dbReference type="RefSeq" id="WP_159545735.1">
    <property type="nucleotide sequence ID" value="NZ_CP047156.1"/>
</dbReference>
<accession>A0A7L4YP48</accession>
<dbReference type="PANTHER" id="PTHR30466:SF11">
    <property type="entry name" value="FLAVIN-DEPENDENT MONOOXYGENASE, REDUCTASE SUBUNIT HSAB"/>
    <property type="match status" value="1"/>
</dbReference>
<dbReference type="InterPro" id="IPR002563">
    <property type="entry name" value="Flavin_Rdtase-like_dom"/>
</dbReference>
<dbReference type="SUPFAM" id="SSF50475">
    <property type="entry name" value="FMN-binding split barrel"/>
    <property type="match status" value="1"/>
</dbReference>